<reference evidence="2" key="2">
    <citation type="submission" date="2025-08" db="UniProtKB">
        <authorList>
            <consortium name="RefSeq"/>
        </authorList>
    </citation>
    <scope>IDENTIFICATION</scope>
    <source>
        <tissue evidence="2">Young leaves</tissue>
    </source>
</reference>
<reference evidence="1" key="1">
    <citation type="journal article" date="2019" name="Nat. Commun.">
        <title>Genome-wide association mapping of date palm fruit traits.</title>
        <authorList>
            <person name="Hazzouri K.M."/>
            <person name="Gros-Balthazard M."/>
            <person name="Flowers J.M."/>
            <person name="Copetti D."/>
            <person name="Lemansour A."/>
            <person name="Lebrun M."/>
            <person name="Masmoudi K."/>
            <person name="Ferrand S."/>
            <person name="Dhar M.I."/>
            <person name="Fresquez Z.A."/>
            <person name="Rosas U."/>
            <person name="Zhang J."/>
            <person name="Talag J."/>
            <person name="Lee S."/>
            <person name="Kudrna D."/>
            <person name="Powell R.F."/>
            <person name="Leitch I.J."/>
            <person name="Krueger R.R."/>
            <person name="Wing R.A."/>
            <person name="Amiri K.M.A."/>
            <person name="Purugganan M.D."/>
        </authorList>
    </citation>
    <scope>NUCLEOTIDE SEQUENCE [LARGE SCALE GENOMIC DNA]</scope>
    <source>
        <strain evidence="1">cv. Khalas</strain>
    </source>
</reference>
<dbReference type="KEGG" id="pda:103717284"/>
<evidence type="ECO:0000313" key="1">
    <source>
        <dbReference type="Proteomes" id="UP000228380"/>
    </source>
</evidence>
<sequence length="514" mass="57480">MDWSVSRSRWRKRSQRNKPLFLLSLSLLLLLLLLFLAVFLSSYAEIFRSLLPFSAPLPAETLDARSPQCGAGGAPALAGERFLWYAPHSGFSNQLSELKNAILMAAILNRTLIVPPVLDHHAVALGSCPKFRVASPTELRTAVWDHIMELVRARRYVSMADIVDLSLLASSVLKIIDFRVFASTWCGLNMERTCFASLCCAVSRVRSLSGNFDRCRSLLSGLQGNIDQCVYAVQDDCRTTVWTYQQDNDGILDSFQPDKELQKRKKLSYIRKRRDVYKAFGPGSKAETATILAFGSLFTSPYKSSELYIDIHDAPRDTRIQSLLKEIEFLPFVPEIMAAGKDYAVNKIKEPFLCAQLRLLDGQFKNHWRTTFSAVKQKIKTLNLELQGNKVRGPIHIFVMTDLPMVNWTGTYLADLAKDASSYKLYTLLESDELVVQAAKKLMAAEHGLRSGYLPRNQEGTDKNKACEPVALPEILLYIEAAVCSCASLGFVGTAGSTIAEIIEVMRKNNVCKL</sequence>
<dbReference type="GeneID" id="103717284"/>
<dbReference type="RefSeq" id="XP_038976195.1">
    <property type="nucleotide sequence ID" value="XM_039120267.1"/>
</dbReference>
<dbReference type="OrthoDB" id="1882547at2759"/>
<name>A0A8B8ZPL0_PHODC</name>
<protein>
    <submittedName>
        <fullName evidence="2">O-fucosyltransferase 30</fullName>
    </submittedName>
</protein>
<accession>A0A8B8ZPL0</accession>
<gene>
    <name evidence="2" type="primary">LOC103717284</name>
</gene>
<dbReference type="PANTHER" id="PTHR36050">
    <property type="entry name" value="O-FUCOSYLTRANSFERASE 30"/>
    <property type="match status" value="1"/>
</dbReference>
<evidence type="ECO:0000313" key="2">
    <source>
        <dbReference type="RefSeq" id="XP_038976195.1"/>
    </source>
</evidence>
<organism evidence="1 2">
    <name type="scientific">Phoenix dactylifera</name>
    <name type="common">Date palm</name>
    <dbReference type="NCBI Taxonomy" id="42345"/>
    <lineage>
        <taxon>Eukaryota</taxon>
        <taxon>Viridiplantae</taxon>
        <taxon>Streptophyta</taxon>
        <taxon>Embryophyta</taxon>
        <taxon>Tracheophyta</taxon>
        <taxon>Spermatophyta</taxon>
        <taxon>Magnoliopsida</taxon>
        <taxon>Liliopsida</taxon>
        <taxon>Arecaceae</taxon>
        <taxon>Coryphoideae</taxon>
        <taxon>Phoeniceae</taxon>
        <taxon>Phoenix</taxon>
    </lineage>
</organism>
<keyword evidence="1" id="KW-1185">Reference proteome</keyword>
<dbReference type="Proteomes" id="UP000228380">
    <property type="component" value="Chromosome 2"/>
</dbReference>
<dbReference type="AlphaFoldDB" id="A0A8B8ZPL0"/>
<dbReference type="PANTHER" id="PTHR36050:SF1">
    <property type="entry name" value="O-FUCOSYLTRANSFERASE 30"/>
    <property type="match status" value="1"/>
</dbReference>
<proteinExistence type="predicted"/>